<dbReference type="EMBL" id="KC662249">
    <property type="protein sequence ID" value="AGM15540.1"/>
    <property type="molecule type" value="Genomic_DNA"/>
</dbReference>
<evidence type="ECO:0000313" key="2">
    <source>
        <dbReference type="Proteomes" id="UP000204225"/>
    </source>
</evidence>
<dbReference type="Proteomes" id="UP000204225">
    <property type="component" value="Segment"/>
</dbReference>
<accession>A0AC59EX40</accession>
<reference evidence="1 2" key="1">
    <citation type="journal article" date="2013" name="Proc. Natl. Acad. Sci. U.S.A.">
        <title>Genome of Phaeocystis globosa virus PgV-16T highlights the common ancestry of the largest known DNA viruses infecting eukaryotes.</title>
        <authorList>
            <person name="Santini S."/>
            <person name="Jeudy S."/>
            <person name="Bartoli J."/>
            <person name="Poirot O."/>
            <person name="Lescot M."/>
            <person name="Abergel C."/>
            <person name="Barbe V."/>
            <person name="Wommack K.E."/>
            <person name="Noordeloos A.A."/>
            <person name="Brussaard C.P."/>
            <person name="Claverie J.M."/>
        </authorList>
    </citation>
    <scope>NUCLEOTIDE SEQUENCE [LARGE SCALE GENOMIC DNA]</scope>
    <source>
        <strain evidence="1 2">16T</strain>
    </source>
</reference>
<gene>
    <name evidence="1" type="ORF">PGCG_00229</name>
</gene>
<name>A0AC59EX40_9VIRU</name>
<proteinExistence type="predicted"/>
<organism evidence="1 2">
    <name type="scientific">Phaeocystis globosa virus PgV-16T</name>
    <dbReference type="NCBI Taxonomy" id="3071227"/>
    <lineage>
        <taxon>Viruses</taxon>
        <taxon>Varidnaviria</taxon>
        <taxon>Bamfordvirae</taxon>
        <taxon>Nucleocytoviricota</taxon>
        <taxon>Megaviricetes</taxon>
        <taxon>Imitervirales</taxon>
        <taxon>Mesomimiviridae</taxon>
        <taxon>Tethysvirus</taxon>
        <taxon>Tethysvirus hollandense</taxon>
    </lineage>
</organism>
<protein>
    <submittedName>
        <fullName evidence="1">Uncharacterized protein</fullName>
    </submittedName>
</protein>
<evidence type="ECO:0000313" key="1">
    <source>
        <dbReference type="EMBL" id="AGM15540.1"/>
    </source>
</evidence>
<sequence>MSGETKRTLKINPQLFMMNGKSKGGKKPRTLKTRPKPIPDEENSSKSKQVQKAMLNRVKNYQKQKEVEARKDDSESNKPQVGELFEKNQYEDVNFDREFNKSLNFMRDLSLKNKDKKKKRSQTIKNKPVALDIHLELPSNLEKNATIAPIGYSSLKNGSRPTYRELNKTQKNPNAYKPSVKISLENNRYDRSEPERILQAKPQVDIVIPPPAPPAPPPPQIEIPTDPADDELKINKPIKSLGFAPVVAAVDNIEILNTAEPAAAVMEIPKQEEPIVDVVAPPPVKRIPKINKVTRTSTYKLGKHKNRRQVGILIKNNQTQKNVKREITGLKQKSIQEIKNYLRTKNLIKAGSEAPNDVLRKLYEDSLLSGEVKNINNTNLVYNYLND</sequence>
<keyword evidence="2" id="KW-1185">Reference proteome</keyword>